<evidence type="ECO:0000313" key="2">
    <source>
        <dbReference type="Proteomes" id="UP001157006"/>
    </source>
</evidence>
<protein>
    <recommendedName>
        <fullName evidence="3">Reverse transcriptase domain-containing protein</fullName>
    </recommendedName>
</protein>
<name>A0AAV1AVQ4_VICFA</name>
<dbReference type="Proteomes" id="UP001157006">
    <property type="component" value="Chromosome 5"/>
</dbReference>
<accession>A0AAV1AVQ4</accession>
<evidence type="ECO:0008006" key="3">
    <source>
        <dbReference type="Google" id="ProtNLM"/>
    </source>
</evidence>
<organism evidence="1 2">
    <name type="scientific">Vicia faba</name>
    <name type="common">Broad bean</name>
    <name type="synonym">Faba vulgaris</name>
    <dbReference type="NCBI Taxonomy" id="3906"/>
    <lineage>
        <taxon>Eukaryota</taxon>
        <taxon>Viridiplantae</taxon>
        <taxon>Streptophyta</taxon>
        <taxon>Embryophyta</taxon>
        <taxon>Tracheophyta</taxon>
        <taxon>Spermatophyta</taxon>
        <taxon>Magnoliopsida</taxon>
        <taxon>eudicotyledons</taxon>
        <taxon>Gunneridae</taxon>
        <taxon>Pentapetalae</taxon>
        <taxon>rosids</taxon>
        <taxon>fabids</taxon>
        <taxon>Fabales</taxon>
        <taxon>Fabaceae</taxon>
        <taxon>Papilionoideae</taxon>
        <taxon>50 kb inversion clade</taxon>
        <taxon>NPAAA clade</taxon>
        <taxon>Hologalegina</taxon>
        <taxon>IRL clade</taxon>
        <taxon>Fabeae</taxon>
        <taxon>Vicia</taxon>
    </lineage>
</organism>
<keyword evidence="2" id="KW-1185">Reference proteome</keyword>
<evidence type="ECO:0000313" key="1">
    <source>
        <dbReference type="EMBL" id="CAI8614016.1"/>
    </source>
</evidence>
<reference evidence="1 2" key="1">
    <citation type="submission" date="2023-01" db="EMBL/GenBank/DDBJ databases">
        <authorList>
            <person name="Kreplak J."/>
        </authorList>
    </citation>
    <scope>NUCLEOTIDE SEQUENCE [LARGE SCALE GENOMIC DNA]</scope>
</reference>
<gene>
    <name evidence="1" type="ORF">VFH_V109320</name>
</gene>
<proteinExistence type="predicted"/>
<sequence length="141" mass="16003">MEHFTVSFKCSRGVRQGDPLSPLLFCPAEDMLNRLISSMVTSGLLALIKGPRNVQVLAHILYANDVIIFCKESIANIKTLVLVFRSYAVASGQVVNCSKYFIYGGATTAARLNILRFIWFQYWSLFLHVPQSLYFQRKAYN</sequence>
<dbReference type="AlphaFoldDB" id="A0AAV1AVQ4"/>
<dbReference type="EMBL" id="OX451740">
    <property type="protein sequence ID" value="CAI8614016.1"/>
    <property type="molecule type" value="Genomic_DNA"/>
</dbReference>